<feature type="transmembrane region" description="Helical" evidence="1">
    <location>
        <begin position="92"/>
        <end position="110"/>
    </location>
</feature>
<dbReference type="PANTHER" id="PTHR35307">
    <property type="entry name" value="PROTEIN, PUTATIVE-RELATED"/>
    <property type="match status" value="1"/>
</dbReference>
<evidence type="ECO:0000256" key="1">
    <source>
        <dbReference type="SAM" id="Phobius"/>
    </source>
</evidence>
<keyword evidence="3" id="KW-1185">Reference proteome</keyword>
<feature type="transmembrane region" description="Helical" evidence="1">
    <location>
        <begin position="315"/>
        <end position="346"/>
    </location>
</feature>
<evidence type="ECO:0000313" key="2">
    <source>
        <dbReference type="EMBL" id="KAG8378836.1"/>
    </source>
</evidence>
<sequence length="686" mass="77987">MPGNSSMYDADVEKQLEAPIPWIGMYVAAASLICTLAMAADTFHGLRSKKFWFPSKFFSLNATSLTLLAVAMKLPVDLTTRMWAVTDRLAKVSSLIFMTTAMGNFMTCLGSMDDKDIFMNVTALAILVITVIVNICVQIFQMRHFLKSRKMFAEEIAASIFMLLLLVMVTSSAILVPATKRYLELKYHQMMKMASDDQLLESMEEGNITFDKLRLMIQKYWVMAETSCPQFVIARSVTCTASGFICLLNALIFIQAEIRNVLEYRTINLTASNFKDEFKIDAYWTQRLVEWKESSLPLQIRNRKWRKILHGTKGLILNLVVRVQILIVLCSKGVVFTSVCFASPIFSCFHCIKGLKNVFNFGTARVHGISESEVVFPELDLSRYVLLLEGEVELPQKIQINICNEVDKLIQTGKNQQPKNLINLLHKIGNFRGLREVGRNQVPSLHSQEPPKCWSLPLVTLTSIAIALPNVPKHNVKLLLQSVDEGLFYVKLIEKSLDKKGKLVNSRNAADVIWVGVELYRRWQDKDLHETSLKGRNSKVTLKELSDKAERTIVDFKRDVKDFVMENPHNWPVKVIAANSMYRICERLLRAHEGDSLTTDEGLFEQLSNMIANILAACLTNLVRVIVMKCHRKAIKDKAKSVRQTALLLGETEEILRILEQHRAARSDPAESEYIEKWCSLINQNI</sequence>
<dbReference type="EMBL" id="WHWC01000007">
    <property type="protein sequence ID" value="KAG8378836.1"/>
    <property type="molecule type" value="Genomic_DNA"/>
</dbReference>
<gene>
    <name evidence="2" type="ORF">BUALT_Bualt07G0026200</name>
</gene>
<feature type="transmembrane region" description="Helical" evidence="1">
    <location>
        <begin position="20"/>
        <end position="39"/>
    </location>
</feature>
<dbReference type="Proteomes" id="UP000826271">
    <property type="component" value="Unassembled WGS sequence"/>
</dbReference>
<keyword evidence="1" id="KW-1133">Transmembrane helix</keyword>
<accession>A0AAV6X6U0</accession>
<organism evidence="2 3">
    <name type="scientific">Buddleja alternifolia</name>
    <dbReference type="NCBI Taxonomy" id="168488"/>
    <lineage>
        <taxon>Eukaryota</taxon>
        <taxon>Viridiplantae</taxon>
        <taxon>Streptophyta</taxon>
        <taxon>Embryophyta</taxon>
        <taxon>Tracheophyta</taxon>
        <taxon>Spermatophyta</taxon>
        <taxon>Magnoliopsida</taxon>
        <taxon>eudicotyledons</taxon>
        <taxon>Gunneridae</taxon>
        <taxon>Pentapetalae</taxon>
        <taxon>asterids</taxon>
        <taxon>lamiids</taxon>
        <taxon>Lamiales</taxon>
        <taxon>Scrophulariaceae</taxon>
        <taxon>Buddlejeae</taxon>
        <taxon>Buddleja</taxon>
    </lineage>
</organism>
<keyword evidence="1" id="KW-0472">Membrane</keyword>
<proteinExistence type="predicted"/>
<feature type="transmembrane region" description="Helical" evidence="1">
    <location>
        <begin position="51"/>
        <end position="72"/>
    </location>
</feature>
<dbReference type="PANTHER" id="PTHR35307:SF3">
    <property type="entry name" value="DUF4220 DOMAIN-CONTAINING PROTEIN"/>
    <property type="match status" value="1"/>
</dbReference>
<reference evidence="2" key="1">
    <citation type="submission" date="2019-10" db="EMBL/GenBank/DDBJ databases">
        <authorList>
            <person name="Zhang R."/>
            <person name="Pan Y."/>
            <person name="Wang J."/>
            <person name="Ma R."/>
            <person name="Yu S."/>
        </authorList>
    </citation>
    <scope>NUCLEOTIDE SEQUENCE</scope>
    <source>
        <strain evidence="2">LA-IB0</strain>
        <tissue evidence="2">Leaf</tissue>
    </source>
</reference>
<comment type="caution">
    <text evidence="2">The sequence shown here is derived from an EMBL/GenBank/DDBJ whole genome shotgun (WGS) entry which is preliminary data.</text>
</comment>
<evidence type="ECO:0000313" key="3">
    <source>
        <dbReference type="Proteomes" id="UP000826271"/>
    </source>
</evidence>
<dbReference type="AlphaFoldDB" id="A0AAV6X6U0"/>
<feature type="transmembrane region" description="Helical" evidence="1">
    <location>
        <begin position="160"/>
        <end position="183"/>
    </location>
</feature>
<name>A0AAV6X6U0_9LAMI</name>
<feature type="transmembrane region" description="Helical" evidence="1">
    <location>
        <begin position="117"/>
        <end position="140"/>
    </location>
</feature>
<keyword evidence="1" id="KW-0812">Transmembrane</keyword>
<protein>
    <submittedName>
        <fullName evidence="2">Uncharacterized protein</fullName>
    </submittedName>
</protein>